<evidence type="ECO:0000313" key="1">
    <source>
        <dbReference type="EMBL" id="NGY66496.1"/>
    </source>
</evidence>
<keyword evidence="2" id="KW-1185">Reference proteome</keyword>
<dbReference type="RefSeq" id="WP_166056318.1">
    <property type="nucleotide sequence ID" value="NZ_JAAMPJ010000024.1"/>
</dbReference>
<sequence length="79" mass="8827">MGSRHEFAHEWTVAERAVTHDEIGCSPLDCRHQVLAVVRHGQRLWTEDSTVAVLRGENRLLVVSPGRDEAGRITIAKAQ</sequence>
<reference evidence="1 2" key="1">
    <citation type="submission" date="2020-03" db="EMBL/GenBank/DDBJ databases">
        <title>Isolation and identification of active actinomycetes.</title>
        <authorList>
            <person name="Sun X."/>
        </authorList>
    </citation>
    <scope>NUCLEOTIDE SEQUENCE [LARGE SCALE GENOMIC DNA]</scope>
    <source>
        <strain evidence="1 2">NEAU-D13</strain>
    </source>
</reference>
<dbReference type="Proteomes" id="UP000481360">
    <property type="component" value="Unassembled WGS sequence"/>
</dbReference>
<protein>
    <submittedName>
        <fullName evidence="1">Uncharacterized protein</fullName>
    </submittedName>
</protein>
<proteinExistence type="predicted"/>
<evidence type="ECO:0000313" key="2">
    <source>
        <dbReference type="Proteomes" id="UP000481360"/>
    </source>
</evidence>
<comment type="caution">
    <text evidence="1">The sequence shown here is derived from an EMBL/GenBank/DDBJ whole genome shotgun (WGS) entry which is preliminary data.</text>
</comment>
<name>A0A7C9W2K1_9PSEU</name>
<gene>
    <name evidence="1" type="ORF">G7043_47220</name>
</gene>
<dbReference type="EMBL" id="JAAMPJ010000024">
    <property type="protein sequence ID" value="NGY66496.1"/>
    <property type="molecule type" value="Genomic_DNA"/>
</dbReference>
<accession>A0A7C9W2K1</accession>
<dbReference type="AlphaFoldDB" id="A0A7C9W2K1"/>
<organism evidence="1 2">
    <name type="scientific">Lentzea alba</name>
    <dbReference type="NCBI Taxonomy" id="2714351"/>
    <lineage>
        <taxon>Bacteria</taxon>
        <taxon>Bacillati</taxon>
        <taxon>Actinomycetota</taxon>
        <taxon>Actinomycetes</taxon>
        <taxon>Pseudonocardiales</taxon>
        <taxon>Pseudonocardiaceae</taxon>
        <taxon>Lentzea</taxon>
    </lineage>
</organism>